<name>A0AAW0RK22_9HYPO</name>
<evidence type="ECO:0000256" key="1">
    <source>
        <dbReference type="SAM" id="MobiDB-lite"/>
    </source>
</evidence>
<reference evidence="2 3" key="1">
    <citation type="submission" date="2020-02" db="EMBL/GenBank/DDBJ databases">
        <title>Comparative genomics of the hypocrealean fungal genus Beauvera.</title>
        <authorList>
            <person name="Showalter D.N."/>
            <person name="Bushley K.E."/>
            <person name="Rehner S.A."/>
        </authorList>
    </citation>
    <scope>NUCLEOTIDE SEQUENCE [LARGE SCALE GENOMIC DNA]</scope>
    <source>
        <strain evidence="2 3">ARSEF4384</strain>
    </source>
</reference>
<protein>
    <submittedName>
        <fullName evidence="2">Uncharacterized protein</fullName>
    </submittedName>
</protein>
<feature type="region of interest" description="Disordered" evidence="1">
    <location>
        <begin position="53"/>
        <end position="98"/>
    </location>
</feature>
<evidence type="ECO:0000313" key="3">
    <source>
        <dbReference type="Proteomes" id="UP001397290"/>
    </source>
</evidence>
<comment type="caution">
    <text evidence="2">The sequence shown here is derived from an EMBL/GenBank/DDBJ whole genome shotgun (WGS) entry which is preliminary data.</text>
</comment>
<gene>
    <name evidence="2" type="ORF">G3M48_009004</name>
</gene>
<evidence type="ECO:0000313" key="2">
    <source>
        <dbReference type="EMBL" id="KAK8142309.1"/>
    </source>
</evidence>
<accession>A0AAW0RK22</accession>
<organism evidence="2 3">
    <name type="scientific">Beauveria asiatica</name>
    <dbReference type="NCBI Taxonomy" id="1069075"/>
    <lineage>
        <taxon>Eukaryota</taxon>
        <taxon>Fungi</taxon>
        <taxon>Dikarya</taxon>
        <taxon>Ascomycota</taxon>
        <taxon>Pezizomycotina</taxon>
        <taxon>Sordariomycetes</taxon>
        <taxon>Hypocreomycetidae</taxon>
        <taxon>Hypocreales</taxon>
        <taxon>Cordycipitaceae</taxon>
        <taxon>Beauveria</taxon>
    </lineage>
</organism>
<dbReference type="AlphaFoldDB" id="A0AAW0RK22"/>
<dbReference type="EMBL" id="JAAHCF010000706">
    <property type="protein sequence ID" value="KAK8142309.1"/>
    <property type="molecule type" value="Genomic_DNA"/>
</dbReference>
<keyword evidence="3" id="KW-1185">Reference proteome</keyword>
<feature type="compositionally biased region" description="Low complexity" evidence="1">
    <location>
        <begin position="83"/>
        <end position="98"/>
    </location>
</feature>
<dbReference type="Proteomes" id="UP001397290">
    <property type="component" value="Unassembled WGS sequence"/>
</dbReference>
<proteinExistence type="predicted"/>
<sequence>MTSLKLVHRLDSLTDWPLWDHELKRRADAEGLWPYIEAISALNSSIEYVDDQEEALTREPTTEATTQSPEMVTAGTRKGKNRTTATISSATASSSAEATRLPRQFLLLPLGLAEPLFLPLPSKRAR</sequence>